<proteinExistence type="predicted"/>
<reference evidence="3 4" key="1">
    <citation type="journal article" date="2016" name="Front. Microbiol.">
        <title>Fuerstia marisgermanicae gen. nov., sp. nov., an Unusual Member of the Phylum Planctomycetes from the German Wadden Sea.</title>
        <authorList>
            <person name="Kohn T."/>
            <person name="Heuer A."/>
            <person name="Jogler M."/>
            <person name="Vollmers J."/>
            <person name="Boedeker C."/>
            <person name="Bunk B."/>
            <person name="Rast P."/>
            <person name="Borchert D."/>
            <person name="Glockner I."/>
            <person name="Freese H.M."/>
            <person name="Klenk H.P."/>
            <person name="Overmann J."/>
            <person name="Kaster A.K."/>
            <person name="Rohde M."/>
            <person name="Wiegand S."/>
            <person name="Jogler C."/>
        </authorList>
    </citation>
    <scope>NUCLEOTIDE SEQUENCE [LARGE SCALE GENOMIC DNA]</scope>
    <source>
        <strain evidence="3 4">NH11</strain>
    </source>
</reference>
<gene>
    <name evidence="3" type="ORF">Fuma_01931</name>
</gene>
<dbReference type="STRING" id="1891926.Fuma_01931"/>
<evidence type="ECO:0000256" key="1">
    <source>
        <dbReference type="SAM" id="Phobius"/>
    </source>
</evidence>
<dbReference type="Proteomes" id="UP000187735">
    <property type="component" value="Chromosome"/>
</dbReference>
<evidence type="ECO:0000259" key="2">
    <source>
        <dbReference type="Pfam" id="PF09850"/>
    </source>
</evidence>
<dbReference type="OrthoDB" id="345640at2"/>
<feature type="domain" description="Type IV / VI secretion system DotU" evidence="2">
    <location>
        <begin position="6"/>
        <end position="208"/>
    </location>
</feature>
<evidence type="ECO:0000313" key="4">
    <source>
        <dbReference type="Proteomes" id="UP000187735"/>
    </source>
</evidence>
<keyword evidence="1" id="KW-0812">Transmembrane</keyword>
<dbReference type="Gene3D" id="1.25.40.590">
    <property type="entry name" value="Type IV / VI secretion system, DotU"/>
    <property type="match status" value="1"/>
</dbReference>
<dbReference type="Pfam" id="PF09850">
    <property type="entry name" value="DotU"/>
    <property type="match status" value="1"/>
</dbReference>
<protein>
    <submittedName>
        <fullName evidence="3">Type IV/VI secretion system protein, DotU family</fullName>
    </submittedName>
</protein>
<sequence>MANTVISLAEPFFLKVLGLLEQAAPDGQQLHKLQRQLTADLQAIEQKVNSGLVGGISAGEWMTIKRVLVYWADEVLTNHIRDWDDYTLEQEYFGEQNRAWKFYVEGEEAVPTAGSEVAELFYLAIVLGFVGDIEDAFKEELRTDMPGGHQDENEARRYWATQLQRRIRHESPGDIQGEPLEGDVEPLSTGGFWKSGMAALLITSLIFLIVLGWRFLGDD</sequence>
<evidence type="ECO:0000313" key="3">
    <source>
        <dbReference type="EMBL" id="APZ92321.1"/>
    </source>
</evidence>
<dbReference type="InterPro" id="IPR038522">
    <property type="entry name" value="T4/T6SS_DotU_sf"/>
</dbReference>
<dbReference type="RefSeq" id="WP_077023959.1">
    <property type="nucleotide sequence ID" value="NZ_CP017641.1"/>
</dbReference>
<keyword evidence="1" id="KW-0472">Membrane</keyword>
<dbReference type="EMBL" id="CP017641">
    <property type="protein sequence ID" value="APZ92321.1"/>
    <property type="molecule type" value="Genomic_DNA"/>
</dbReference>
<organism evidence="3 4">
    <name type="scientific">Fuerstiella marisgermanici</name>
    <dbReference type="NCBI Taxonomy" id="1891926"/>
    <lineage>
        <taxon>Bacteria</taxon>
        <taxon>Pseudomonadati</taxon>
        <taxon>Planctomycetota</taxon>
        <taxon>Planctomycetia</taxon>
        <taxon>Planctomycetales</taxon>
        <taxon>Planctomycetaceae</taxon>
        <taxon>Fuerstiella</taxon>
    </lineage>
</organism>
<dbReference type="KEGG" id="fmr:Fuma_01931"/>
<keyword evidence="4" id="KW-1185">Reference proteome</keyword>
<keyword evidence="1" id="KW-1133">Transmembrane helix</keyword>
<dbReference type="InterPro" id="IPR017732">
    <property type="entry name" value="T4/T6SS_DotU"/>
</dbReference>
<accession>A0A1P8WE46</accession>
<name>A0A1P8WE46_9PLAN</name>
<dbReference type="AlphaFoldDB" id="A0A1P8WE46"/>
<feature type="transmembrane region" description="Helical" evidence="1">
    <location>
        <begin position="197"/>
        <end position="216"/>
    </location>
</feature>